<evidence type="ECO:0000256" key="7">
    <source>
        <dbReference type="SAM" id="MobiDB-lite"/>
    </source>
</evidence>
<evidence type="ECO:0000256" key="5">
    <source>
        <dbReference type="ARBA" id="ARBA00023136"/>
    </source>
</evidence>
<dbReference type="GO" id="GO:0015031">
    <property type="term" value="P:protein transport"/>
    <property type="evidence" value="ECO:0007669"/>
    <property type="project" value="InterPro"/>
</dbReference>
<evidence type="ECO:0000256" key="4">
    <source>
        <dbReference type="ARBA" id="ARBA00022989"/>
    </source>
</evidence>
<comment type="similarity">
    <text evidence="2">Belongs to the DUOXA family.</text>
</comment>
<evidence type="ECO:0000256" key="6">
    <source>
        <dbReference type="ARBA" id="ARBA00023180"/>
    </source>
</evidence>
<feature type="transmembrane region" description="Helical" evidence="8">
    <location>
        <begin position="62"/>
        <end position="84"/>
    </location>
</feature>
<dbReference type="OrthoDB" id="6421557at2759"/>
<dbReference type="Proteomes" id="UP000054359">
    <property type="component" value="Unassembled WGS sequence"/>
</dbReference>
<sequence length="219" mass="25211">MAFPLWLLTNILFFMVIRYGAYFLSLTGGCLLLANILFASIRNAVPVEIRFDSKPLVLHYGWCFWLVLFTGLLCEVLVIIIIFMDLRFPEEIAVFFGTNILQDYEDFYVDPAQLGLIPPEVVAGTSSESDGTSQKRSSQEVYTLRKRTMSTRFQRSSERHPNPMPRQRIAKGQTKRASELPVYENLSLMRFDPIGEEEEPKTGSFEKILLRDIQSLNER</sequence>
<keyword evidence="4 8" id="KW-1133">Transmembrane helix</keyword>
<dbReference type="Pfam" id="PF10204">
    <property type="entry name" value="DuoxA"/>
    <property type="match status" value="1"/>
</dbReference>
<evidence type="ECO:0000256" key="2">
    <source>
        <dbReference type="ARBA" id="ARBA00009816"/>
    </source>
</evidence>
<dbReference type="GO" id="GO:0005789">
    <property type="term" value="C:endoplasmic reticulum membrane"/>
    <property type="evidence" value="ECO:0007669"/>
    <property type="project" value="InterPro"/>
</dbReference>
<reference evidence="9 10" key="1">
    <citation type="submission" date="2013-11" db="EMBL/GenBank/DDBJ databases">
        <title>Genome sequencing of Stegodyphus mimosarum.</title>
        <authorList>
            <person name="Bechsgaard J."/>
        </authorList>
    </citation>
    <scope>NUCLEOTIDE SEQUENCE [LARGE SCALE GENOMIC DNA]</scope>
</reference>
<keyword evidence="6" id="KW-0325">Glycoprotein</keyword>
<protein>
    <submittedName>
        <fullName evidence="9">Dual oxidase maturation factor 1</fullName>
    </submittedName>
</protein>
<keyword evidence="10" id="KW-1185">Reference proteome</keyword>
<feature type="non-terminal residue" evidence="9">
    <location>
        <position position="219"/>
    </location>
</feature>
<evidence type="ECO:0000256" key="8">
    <source>
        <dbReference type="SAM" id="Phobius"/>
    </source>
</evidence>
<accession>A0A087UCM4</accession>
<dbReference type="AlphaFoldDB" id="A0A087UCM4"/>
<dbReference type="STRING" id="407821.A0A087UCM4"/>
<gene>
    <name evidence="9" type="ORF">X975_24508</name>
</gene>
<keyword evidence="3 8" id="KW-0812">Transmembrane</keyword>
<dbReference type="EMBL" id="KK119223">
    <property type="protein sequence ID" value="KFM75113.1"/>
    <property type="molecule type" value="Genomic_DNA"/>
</dbReference>
<dbReference type="PANTHER" id="PTHR31158">
    <property type="entry name" value="DUAL OXIDASE 2"/>
    <property type="match status" value="1"/>
</dbReference>
<comment type="subcellular location">
    <subcellularLocation>
        <location evidence="1">Membrane</location>
        <topology evidence="1">Multi-pass membrane protein</topology>
    </subcellularLocation>
</comment>
<evidence type="ECO:0000256" key="1">
    <source>
        <dbReference type="ARBA" id="ARBA00004141"/>
    </source>
</evidence>
<dbReference type="OMA" id="CHITLWM"/>
<organism evidence="9 10">
    <name type="scientific">Stegodyphus mimosarum</name>
    <name type="common">African social velvet spider</name>
    <dbReference type="NCBI Taxonomy" id="407821"/>
    <lineage>
        <taxon>Eukaryota</taxon>
        <taxon>Metazoa</taxon>
        <taxon>Ecdysozoa</taxon>
        <taxon>Arthropoda</taxon>
        <taxon>Chelicerata</taxon>
        <taxon>Arachnida</taxon>
        <taxon>Araneae</taxon>
        <taxon>Araneomorphae</taxon>
        <taxon>Entelegynae</taxon>
        <taxon>Eresoidea</taxon>
        <taxon>Eresidae</taxon>
        <taxon>Stegodyphus</taxon>
    </lineage>
</organism>
<evidence type="ECO:0000313" key="10">
    <source>
        <dbReference type="Proteomes" id="UP000054359"/>
    </source>
</evidence>
<feature type="region of interest" description="Disordered" evidence="7">
    <location>
        <begin position="152"/>
        <end position="177"/>
    </location>
</feature>
<evidence type="ECO:0000256" key="3">
    <source>
        <dbReference type="ARBA" id="ARBA00022692"/>
    </source>
</evidence>
<name>A0A087UCM4_STEMI</name>
<dbReference type="InterPro" id="IPR018469">
    <property type="entry name" value="Dual_oxidase_maturation_fac"/>
</dbReference>
<evidence type="ECO:0000313" key="9">
    <source>
        <dbReference type="EMBL" id="KFM75113.1"/>
    </source>
</evidence>
<keyword evidence="5 8" id="KW-0472">Membrane</keyword>
<dbReference type="PANTHER" id="PTHR31158:SF1">
    <property type="entry name" value="DOXA1 FACTOR-RELATED"/>
    <property type="match status" value="1"/>
</dbReference>
<proteinExistence type="inferred from homology"/>
<feature type="transmembrane region" description="Helical" evidence="8">
    <location>
        <begin position="20"/>
        <end position="41"/>
    </location>
</feature>